<protein>
    <recommendedName>
        <fullName evidence="2">Antitoxin</fullName>
    </recommendedName>
</protein>
<dbReference type="InterPro" id="IPR006442">
    <property type="entry name" value="Antitoxin_Phd/YefM"/>
</dbReference>
<comment type="function">
    <text evidence="2">Antitoxin component of a type II toxin-antitoxin (TA) system.</text>
</comment>
<dbReference type="PANTHER" id="PTHR35377:SF4">
    <property type="entry name" value="PREVENT-HOST-DEATH FAMILY PROTEIN"/>
    <property type="match status" value="1"/>
</dbReference>
<dbReference type="RefSeq" id="WP_005003248.1">
    <property type="nucleotide sequence ID" value="NZ_CH672427.1"/>
</dbReference>
<comment type="similarity">
    <text evidence="1 2">Belongs to the phD/YefM antitoxin family.</text>
</comment>
<dbReference type="AlphaFoldDB" id="A4BVI7"/>
<dbReference type="NCBIfam" id="TIGR01552">
    <property type="entry name" value="phd_fam"/>
    <property type="match status" value="1"/>
</dbReference>
<evidence type="ECO:0000313" key="3">
    <source>
        <dbReference type="EMBL" id="EAR20252.1"/>
    </source>
</evidence>
<sequence>MKRIVNVHEAKTHLSRLLDEAHAGTEIILAKAGKPYARLVPLEKPKRKLGFIEGHLDEEFFDPLPETELNAWEGQ</sequence>
<dbReference type="Gene3D" id="3.40.1620.10">
    <property type="entry name" value="YefM-like domain"/>
    <property type="match status" value="1"/>
</dbReference>
<dbReference type="Proteomes" id="UP000003374">
    <property type="component" value="Unassembled WGS sequence"/>
</dbReference>
<dbReference type="InterPro" id="IPR051416">
    <property type="entry name" value="phD-YefM_TA_antitoxins"/>
</dbReference>
<organism evidence="3 4">
    <name type="scientific">Nitrococcus mobilis Nb-231</name>
    <dbReference type="NCBI Taxonomy" id="314278"/>
    <lineage>
        <taxon>Bacteria</taxon>
        <taxon>Pseudomonadati</taxon>
        <taxon>Pseudomonadota</taxon>
        <taxon>Gammaproteobacteria</taxon>
        <taxon>Chromatiales</taxon>
        <taxon>Ectothiorhodospiraceae</taxon>
        <taxon>Nitrococcus</taxon>
    </lineage>
</organism>
<evidence type="ECO:0000256" key="2">
    <source>
        <dbReference type="RuleBase" id="RU362080"/>
    </source>
</evidence>
<keyword evidence="4" id="KW-1185">Reference proteome</keyword>
<evidence type="ECO:0000313" key="4">
    <source>
        <dbReference type="Proteomes" id="UP000003374"/>
    </source>
</evidence>
<dbReference type="PANTHER" id="PTHR35377">
    <property type="entry name" value="ANTITOXIN VAPB49-RELATED-RELATED"/>
    <property type="match status" value="1"/>
</dbReference>
<proteinExistence type="inferred from homology"/>
<comment type="caution">
    <text evidence="3">The sequence shown here is derived from an EMBL/GenBank/DDBJ whole genome shotgun (WGS) entry which is preliminary data.</text>
</comment>
<gene>
    <name evidence="3" type="ORF">NB231_12886</name>
</gene>
<dbReference type="OrthoDB" id="9800503at2"/>
<dbReference type="EMBL" id="AAOF01000027">
    <property type="protein sequence ID" value="EAR20252.1"/>
    <property type="molecule type" value="Genomic_DNA"/>
</dbReference>
<dbReference type="Pfam" id="PF02604">
    <property type="entry name" value="PhdYeFM_antitox"/>
    <property type="match status" value="1"/>
</dbReference>
<evidence type="ECO:0000256" key="1">
    <source>
        <dbReference type="ARBA" id="ARBA00009981"/>
    </source>
</evidence>
<name>A4BVI7_9GAMM</name>
<reference evidence="3 4" key="1">
    <citation type="submission" date="2006-02" db="EMBL/GenBank/DDBJ databases">
        <authorList>
            <person name="Waterbury J."/>
            <person name="Ferriera S."/>
            <person name="Johnson J."/>
            <person name="Kravitz S."/>
            <person name="Halpern A."/>
            <person name="Remington K."/>
            <person name="Beeson K."/>
            <person name="Tran B."/>
            <person name="Rogers Y.-H."/>
            <person name="Friedman R."/>
            <person name="Venter J.C."/>
        </authorList>
    </citation>
    <scope>NUCLEOTIDE SEQUENCE [LARGE SCALE GENOMIC DNA]</scope>
    <source>
        <strain evidence="3 4">Nb-231</strain>
    </source>
</reference>
<dbReference type="InterPro" id="IPR036165">
    <property type="entry name" value="YefM-like_sf"/>
</dbReference>
<dbReference type="HOGENOM" id="CLU_163140_3_0_6"/>
<dbReference type="eggNOG" id="COG4118">
    <property type="taxonomic scope" value="Bacteria"/>
</dbReference>
<dbReference type="SUPFAM" id="SSF143120">
    <property type="entry name" value="YefM-like"/>
    <property type="match status" value="1"/>
</dbReference>
<accession>A4BVI7</accession>
<dbReference type="STRING" id="314278.NB231_12886"/>